<dbReference type="Gene3D" id="1.10.10.10">
    <property type="entry name" value="Winged helix-like DNA-binding domain superfamily/Winged helix DNA-binding domain"/>
    <property type="match status" value="1"/>
</dbReference>
<dbReference type="GO" id="GO:0003677">
    <property type="term" value="F:DNA binding"/>
    <property type="evidence" value="ECO:0007669"/>
    <property type="project" value="UniProtKB-KW"/>
</dbReference>
<dbReference type="Pfam" id="PF03704">
    <property type="entry name" value="BTAD"/>
    <property type="match status" value="1"/>
</dbReference>
<keyword evidence="2" id="KW-0805">Transcription regulation</keyword>
<dbReference type="Proteomes" id="UP001240984">
    <property type="component" value="Unassembled WGS sequence"/>
</dbReference>
<dbReference type="InterPro" id="IPR011990">
    <property type="entry name" value="TPR-like_helical_dom_sf"/>
</dbReference>
<dbReference type="InterPro" id="IPR005158">
    <property type="entry name" value="BTAD"/>
</dbReference>
<evidence type="ECO:0000256" key="1">
    <source>
        <dbReference type="ARBA" id="ARBA00005820"/>
    </source>
</evidence>
<dbReference type="EMBL" id="JAUSRA010000001">
    <property type="protein sequence ID" value="MDP9794577.1"/>
    <property type="molecule type" value="Genomic_DNA"/>
</dbReference>
<evidence type="ECO:0000256" key="3">
    <source>
        <dbReference type="ARBA" id="ARBA00023125"/>
    </source>
</evidence>
<evidence type="ECO:0000259" key="6">
    <source>
        <dbReference type="PROSITE" id="PS51755"/>
    </source>
</evidence>
<comment type="similarity">
    <text evidence="1">Belongs to the AfsR/DnrI/RedD regulatory family.</text>
</comment>
<evidence type="ECO:0000256" key="4">
    <source>
        <dbReference type="ARBA" id="ARBA00023163"/>
    </source>
</evidence>
<keyword evidence="4" id="KW-0804">Transcription</keyword>
<dbReference type="CDD" id="cd15831">
    <property type="entry name" value="BTAD"/>
    <property type="match status" value="1"/>
</dbReference>
<keyword evidence="3 5" id="KW-0238">DNA-binding</keyword>
<sequence length="249" mass="26740">MSSELNLRLLGPLRVWRGDVELDPGPRQQAYLLALLVARAGAPVSVSELIGLIWDDDAPASAVNIVQKYLGALRRVLEPGLPSRAAGSYLVRHGAGYRFTAPPGTLDVATFRELVATARASAPDLALDRYARALELWRGPAADGLAPGPRAMPVFAALDDEFLDACVTAARLAVAADRPERVLRPLRLAASLAPLHERVQAGLVAVLGAAGRRAEAVSVYREVRARLDDELGVEPGPVLRDTYRVLVRH</sequence>
<evidence type="ECO:0000313" key="8">
    <source>
        <dbReference type="Proteomes" id="UP001240984"/>
    </source>
</evidence>
<comment type="caution">
    <text evidence="7">The sequence shown here is derived from an EMBL/GenBank/DDBJ whole genome shotgun (WGS) entry which is preliminary data.</text>
</comment>
<dbReference type="RefSeq" id="WP_306829707.1">
    <property type="nucleotide sequence ID" value="NZ_JAUSRA010000001.1"/>
</dbReference>
<protein>
    <submittedName>
        <fullName evidence="7">DNA-binding SARP family transcriptional activator</fullName>
    </submittedName>
</protein>
<dbReference type="SUPFAM" id="SSF46894">
    <property type="entry name" value="C-terminal effector domain of the bipartite response regulators"/>
    <property type="match status" value="1"/>
</dbReference>
<dbReference type="SMART" id="SM01043">
    <property type="entry name" value="BTAD"/>
    <property type="match status" value="1"/>
</dbReference>
<reference evidence="7 8" key="1">
    <citation type="submission" date="2023-07" db="EMBL/GenBank/DDBJ databases">
        <title>Sequencing the genomes of 1000 actinobacteria strains.</title>
        <authorList>
            <person name="Klenk H.-P."/>
        </authorList>
    </citation>
    <scope>NUCLEOTIDE SEQUENCE [LARGE SCALE GENOMIC DNA]</scope>
    <source>
        <strain evidence="7 8">DSM 44710</strain>
    </source>
</reference>
<feature type="domain" description="OmpR/PhoB-type" evidence="6">
    <location>
        <begin position="1"/>
        <end position="101"/>
    </location>
</feature>
<evidence type="ECO:0000313" key="7">
    <source>
        <dbReference type="EMBL" id="MDP9794577.1"/>
    </source>
</evidence>
<feature type="DNA-binding region" description="OmpR/PhoB-type" evidence="5">
    <location>
        <begin position="1"/>
        <end position="101"/>
    </location>
</feature>
<dbReference type="InterPro" id="IPR036388">
    <property type="entry name" value="WH-like_DNA-bd_sf"/>
</dbReference>
<name>A0ABT9MT06_9ACTN</name>
<dbReference type="Gene3D" id="1.25.40.10">
    <property type="entry name" value="Tetratricopeptide repeat domain"/>
    <property type="match status" value="1"/>
</dbReference>
<dbReference type="SMART" id="SM00862">
    <property type="entry name" value="Trans_reg_C"/>
    <property type="match status" value="1"/>
</dbReference>
<evidence type="ECO:0000256" key="5">
    <source>
        <dbReference type="PROSITE-ProRule" id="PRU01091"/>
    </source>
</evidence>
<dbReference type="PANTHER" id="PTHR35807:SF1">
    <property type="entry name" value="TRANSCRIPTIONAL REGULATOR REDD"/>
    <property type="match status" value="1"/>
</dbReference>
<dbReference type="PROSITE" id="PS51755">
    <property type="entry name" value="OMPR_PHOB"/>
    <property type="match status" value="1"/>
</dbReference>
<dbReference type="InterPro" id="IPR001867">
    <property type="entry name" value="OmpR/PhoB-type_DNA-bd"/>
</dbReference>
<gene>
    <name evidence="7" type="ORF">J2S43_003089</name>
</gene>
<evidence type="ECO:0000256" key="2">
    <source>
        <dbReference type="ARBA" id="ARBA00023015"/>
    </source>
</evidence>
<keyword evidence="8" id="KW-1185">Reference proteome</keyword>
<dbReference type="SUPFAM" id="SSF48452">
    <property type="entry name" value="TPR-like"/>
    <property type="match status" value="1"/>
</dbReference>
<organism evidence="7 8">
    <name type="scientific">Catenuloplanes nepalensis</name>
    <dbReference type="NCBI Taxonomy" id="587533"/>
    <lineage>
        <taxon>Bacteria</taxon>
        <taxon>Bacillati</taxon>
        <taxon>Actinomycetota</taxon>
        <taxon>Actinomycetes</taxon>
        <taxon>Micromonosporales</taxon>
        <taxon>Micromonosporaceae</taxon>
        <taxon>Catenuloplanes</taxon>
    </lineage>
</organism>
<dbReference type="InterPro" id="IPR051677">
    <property type="entry name" value="AfsR-DnrI-RedD_regulator"/>
</dbReference>
<proteinExistence type="inferred from homology"/>
<dbReference type="Pfam" id="PF00486">
    <property type="entry name" value="Trans_reg_C"/>
    <property type="match status" value="1"/>
</dbReference>
<accession>A0ABT9MT06</accession>
<dbReference type="InterPro" id="IPR016032">
    <property type="entry name" value="Sig_transdc_resp-reg_C-effctor"/>
</dbReference>
<dbReference type="PANTHER" id="PTHR35807">
    <property type="entry name" value="TRANSCRIPTIONAL REGULATOR REDD-RELATED"/>
    <property type="match status" value="1"/>
</dbReference>